<keyword evidence="2" id="KW-1185">Reference proteome</keyword>
<evidence type="ECO:0000313" key="2">
    <source>
        <dbReference type="Proteomes" id="UP001595916"/>
    </source>
</evidence>
<dbReference type="InterPro" id="IPR027271">
    <property type="entry name" value="Acetolactate_synth/TF_NikR_C"/>
</dbReference>
<dbReference type="EMBL" id="JBHSHL010000061">
    <property type="protein sequence ID" value="MFC4805728.1"/>
    <property type="molecule type" value="Genomic_DNA"/>
</dbReference>
<dbReference type="InterPro" id="IPR023860">
    <property type="entry name" value="FeFe-hyd_TM1266"/>
</dbReference>
<sequence length="87" mass="9709">MEDRLAIIGIIVEDMDRSQEINDILHQFSNYIVGRMGIPYKTRNVSLISVIVDAPQNTVSSLSGKLGRIENVTVSTAYTKAKWPSNE</sequence>
<protein>
    <submittedName>
        <fullName evidence="1">TM1266 family iron-only hydrogenase system putative regulator</fullName>
    </submittedName>
</protein>
<dbReference type="InterPro" id="IPR045865">
    <property type="entry name" value="ACT-like_dom_sf"/>
</dbReference>
<dbReference type="Proteomes" id="UP001595916">
    <property type="component" value="Unassembled WGS sequence"/>
</dbReference>
<dbReference type="Pfam" id="PF21699">
    <property type="entry name" value="TM1266-like"/>
    <property type="match status" value="1"/>
</dbReference>
<accession>A0ABV9QP89</accession>
<reference evidence="2" key="1">
    <citation type="journal article" date="2019" name="Int. J. Syst. Evol. Microbiol.">
        <title>The Global Catalogue of Microorganisms (GCM) 10K type strain sequencing project: providing services to taxonomists for standard genome sequencing and annotation.</title>
        <authorList>
            <consortium name="The Broad Institute Genomics Platform"/>
            <consortium name="The Broad Institute Genome Sequencing Center for Infectious Disease"/>
            <person name="Wu L."/>
            <person name="Ma J."/>
        </authorList>
    </citation>
    <scope>NUCLEOTIDE SEQUENCE [LARGE SCALE GENOMIC DNA]</scope>
    <source>
        <strain evidence="2">CCUG 46385</strain>
    </source>
</reference>
<gene>
    <name evidence="1" type="ORF">ACFO4R_11800</name>
</gene>
<proteinExistence type="predicted"/>
<dbReference type="Gene3D" id="3.30.70.1150">
    <property type="entry name" value="ACT-like. Chain A, domain 2"/>
    <property type="match status" value="1"/>
</dbReference>
<organism evidence="1 2">
    <name type="scientific">Filifactor villosus</name>
    <dbReference type="NCBI Taxonomy" id="29374"/>
    <lineage>
        <taxon>Bacteria</taxon>
        <taxon>Bacillati</taxon>
        <taxon>Bacillota</taxon>
        <taxon>Clostridia</taxon>
        <taxon>Peptostreptococcales</taxon>
        <taxon>Filifactoraceae</taxon>
        <taxon>Filifactor</taxon>
    </lineage>
</organism>
<name>A0ABV9QP89_9FIRM</name>
<comment type="caution">
    <text evidence="1">The sequence shown here is derived from an EMBL/GenBank/DDBJ whole genome shotgun (WGS) entry which is preliminary data.</text>
</comment>
<dbReference type="SUPFAM" id="SSF55021">
    <property type="entry name" value="ACT-like"/>
    <property type="match status" value="1"/>
</dbReference>
<dbReference type="RefSeq" id="WP_379789400.1">
    <property type="nucleotide sequence ID" value="NZ_JBHSHL010000061.1"/>
</dbReference>
<evidence type="ECO:0000313" key="1">
    <source>
        <dbReference type="EMBL" id="MFC4805728.1"/>
    </source>
</evidence>
<dbReference type="NCBIfam" id="TIGR03959">
    <property type="entry name" value="hyd_TM1266"/>
    <property type="match status" value="1"/>
</dbReference>